<keyword evidence="2" id="KW-0472">Membrane</keyword>
<dbReference type="EMBL" id="VIRM01000074">
    <property type="protein sequence ID" value="TQS11723.1"/>
    <property type="molecule type" value="Genomic_DNA"/>
</dbReference>
<organism evidence="3 4">
    <name type="scientific">Microbispora hainanensis</name>
    <dbReference type="NCBI Taxonomy" id="568844"/>
    <lineage>
        <taxon>Bacteria</taxon>
        <taxon>Bacillati</taxon>
        <taxon>Actinomycetota</taxon>
        <taxon>Actinomycetes</taxon>
        <taxon>Streptosporangiales</taxon>
        <taxon>Streptosporangiaceae</taxon>
        <taxon>Microbispora</taxon>
    </lineage>
</organism>
<evidence type="ECO:0000256" key="1">
    <source>
        <dbReference type="SAM" id="MobiDB-lite"/>
    </source>
</evidence>
<feature type="compositionally biased region" description="Polar residues" evidence="1">
    <location>
        <begin position="85"/>
        <end position="99"/>
    </location>
</feature>
<feature type="transmembrane region" description="Helical" evidence="2">
    <location>
        <begin position="50"/>
        <end position="67"/>
    </location>
</feature>
<sequence length="99" mass="10671">MKLLLKRIVDWRAVPRLGWYVLAITLPPGVMAASYAVMVLLGRSLPEPRFAVVEVALLFGVFLIAAVCEEACSPRSSAMPPRTSAGPSSPTTGRTTIWS</sequence>
<dbReference type="AlphaFoldDB" id="A0A544Y4N6"/>
<evidence type="ECO:0000256" key="2">
    <source>
        <dbReference type="SAM" id="Phobius"/>
    </source>
</evidence>
<protein>
    <submittedName>
        <fullName evidence="3">Uncharacterized protein</fullName>
    </submittedName>
</protein>
<accession>A0A544Y4N6</accession>
<keyword evidence="2" id="KW-0812">Transmembrane</keyword>
<proteinExistence type="predicted"/>
<feature type="region of interest" description="Disordered" evidence="1">
    <location>
        <begin position="74"/>
        <end position="99"/>
    </location>
</feature>
<feature type="transmembrane region" description="Helical" evidence="2">
    <location>
        <begin position="20"/>
        <end position="41"/>
    </location>
</feature>
<reference evidence="3 4" key="1">
    <citation type="submission" date="2019-07" db="EMBL/GenBank/DDBJ databases">
        <title>Microbispora hainanensis DSM 45428.</title>
        <authorList>
            <person name="Thawai C."/>
        </authorList>
    </citation>
    <scope>NUCLEOTIDE SEQUENCE [LARGE SCALE GENOMIC DNA]</scope>
    <source>
        <strain evidence="3 4">DSM 45428</strain>
    </source>
</reference>
<dbReference type="RefSeq" id="WP_142624903.1">
    <property type="nucleotide sequence ID" value="NZ_VIRM01000074.1"/>
</dbReference>
<keyword evidence="2" id="KW-1133">Transmembrane helix</keyword>
<evidence type="ECO:0000313" key="3">
    <source>
        <dbReference type="EMBL" id="TQS11723.1"/>
    </source>
</evidence>
<dbReference type="Proteomes" id="UP000316541">
    <property type="component" value="Unassembled WGS sequence"/>
</dbReference>
<evidence type="ECO:0000313" key="4">
    <source>
        <dbReference type="Proteomes" id="UP000316541"/>
    </source>
</evidence>
<comment type="caution">
    <text evidence="3">The sequence shown here is derived from an EMBL/GenBank/DDBJ whole genome shotgun (WGS) entry which is preliminary data.</text>
</comment>
<name>A0A544Y4N6_9ACTN</name>
<gene>
    <name evidence="3" type="ORF">FLX08_36905</name>
</gene>